<dbReference type="PANTHER" id="PTHR12972:SF0">
    <property type="entry name" value="PROTEIN DOWNSTREAM NEIGHBOR OF SON"/>
    <property type="match status" value="1"/>
</dbReference>
<name>A0ABR4N2D7_9FUNG</name>
<comment type="caution">
    <text evidence="6">The sequence shown here is derived from an EMBL/GenBank/DDBJ whole genome shotgun (WGS) entry which is preliminary data.</text>
</comment>
<feature type="compositionally biased region" description="Low complexity" evidence="5">
    <location>
        <begin position="203"/>
        <end position="222"/>
    </location>
</feature>
<feature type="compositionally biased region" description="Polar residues" evidence="5">
    <location>
        <begin position="39"/>
        <end position="49"/>
    </location>
</feature>
<feature type="region of interest" description="Disordered" evidence="5">
    <location>
        <begin position="1"/>
        <end position="59"/>
    </location>
</feature>
<dbReference type="EMBL" id="JADGIZ020000043">
    <property type="protein sequence ID" value="KAL2913675.1"/>
    <property type="molecule type" value="Genomic_DNA"/>
</dbReference>
<dbReference type="PANTHER" id="PTHR12972">
    <property type="entry name" value="DOWNSTREAM NEIGHBOR OF SON"/>
    <property type="match status" value="1"/>
</dbReference>
<evidence type="ECO:0000313" key="7">
    <source>
        <dbReference type="Proteomes" id="UP001527925"/>
    </source>
</evidence>
<evidence type="ECO:0000256" key="3">
    <source>
        <dbReference type="ARBA" id="ARBA00023242"/>
    </source>
</evidence>
<keyword evidence="3" id="KW-0539">Nucleus</keyword>
<feature type="compositionally biased region" description="Basic and acidic residues" evidence="5">
    <location>
        <begin position="20"/>
        <end position="38"/>
    </location>
</feature>
<evidence type="ECO:0000256" key="2">
    <source>
        <dbReference type="ARBA" id="ARBA00022473"/>
    </source>
</evidence>
<comment type="similarity">
    <text evidence="4">Belongs to the DONSON family.</text>
</comment>
<proteinExistence type="inferred from homology"/>
<gene>
    <name evidence="6" type="ORF">HK105_206835</name>
</gene>
<comment type="subcellular location">
    <subcellularLocation>
        <location evidence="1">Nucleus</location>
    </subcellularLocation>
</comment>
<evidence type="ECO:0000256" key="5">
    <source>
        <dbReference type="SAM" id="MobiDB-lite"/>
    </source>
</evidence>
<reference evidence="6 7" key="1">
    <citation type="submission" date="2023-09" db="EMBL/GenBank/DDBJ databases">
        <title>Pangenome analysis of Batrachochytrium dendrobatidis and related Chytrids.</title>
        <authorList>
            <person name="Yacoub M.N."/>
            <person name="Stajich J.E."/>
            <person name="James T.Y."/>
        </authorList>
    </citation>
    <scope>NUCLEOTIDE SEQUENCE [LARGE SCALE GENOMIC DNA]</scope>
    <source>
        <strain evidence="6 7">JEL0888</strain>
    </source>
</reference>
<keyword evidence="7" id="KW-1185">Reference proteome</keyword>
<dbReference type="Proteomes" id="UP001527925">
    <property type="component" value="Unassembled WGS sequence"/>
</dbReference>
<feature type="region of interest" description="Disordered" evidence="5">
    <location>
        <begin position="203"/>
        <end position="228"/>
    </location>
</feature>
<dbReference type="InterPro" id="IPR024861">
    <property type="entry name" value="Donson"/>
</dbReference>
<evidence type="ECO:0000256" key="1">
    <source>
        <dbReference type="ARBA" id="ARBA00004123"/>
    </source>
</evidence>
<protein>
    <submittedName>
        <fullName evidence="6">Uncharacterized protein</fullName>
    </submittedName>
</protein>
<organism evidence="6 7">
    <name type="scientific">Polyrhizophydium stewartii</name>
    <dbReference type="NCBI Taxonomy" id="2732419"/>
    <lineage>
        <taxon>Eukaryota</taxon>
        <taxon>Fungi</taxon>
        <taxon>Fungi incertae sedis</taxon>
        <taxon>Chytridiomycota</taxon>
        <taxon>Chytridiomycota incertae sedis</taxon>
        <taxon>Chytridiomycetes</taxon>
        <taxon>Rhizophydiales</taxon>
        <taxon>Rhizophydiales incertae sedis</taxon>
        <taxon>Polyrhizophydium</taxon>
    </lineage>
</organism>
<evidence type="ECO:0000313" key="6">
    <source>
        <dbReference type="EMBL" id="KAL2913675.1"/>
    </source>
</evidence>
<accession>A0ABR4N2D7</accession>
<keyword evidence="2" id="KW-0217">Developmental protein</keyword>
<sequence length="489" mass="54648">MSCPAPPSLHERTLPSNAKRRLEQARDSDDVESARSQRDNATGLSSSEHPITENEDEQFDAQMDEQETKRFFDLISRKRNLGPTHSIDPESLAAFETLGNIDATGSSDEPHRETQTGSRVNVAKSNFAARTPETRFVADGTLKTDIVILSEHPLDWCKFTSSAQEAESLARFVAGTETPQTPRDVLMHSTFHWRYPGRPIPPSAQRSLARSLSRSQQQAPLSDQDRLELKDYDERQEEWKRSFQSLYHAFKSGATPYFYFLCSQFTVLLARPSGSSDVAAFVSRTTRGMRASLDREEIPWELVSSLGRPVPKDTADLTNDFKHDNISSATRDLAEGIVVEAADASLRQPQVSLIRIGGAKAVHAFFDYLLNWTDPRLEQRAAGLPTLISPRPFVNATLKQMQILHSGRVQLPLSDPATEQTVMRTVHKLHLRPEQQPDRPAQFSMSLSTHEQTFGLPPLVLDEGDTDSARHAVAVLRSIQAQDGWLGLN</sequence>
<evidence type="ECO:0000256" key="4">
    <source>
        <dbReference type="ARBA" id="ARBA00025806"/>
    </source>
</evidence>